<dbReference type="OMA" id="FLCHFAQ"/>
<dbReference type="SMART" id="SM00254">
    <property type="entry name" value="ShKT"/>
    <property type="match status" value="1"/>
</dbReference>
<protein>
    <submittedName>
        <fullName evidence="2">ShK domain-containing protein</fullName>
    </submittedName>
</protein>
<dbReference type="InterPro" id="IPR003582">
    <property type="entry name" value="ShKT_dom"/>
</dbReference>
<comment type="caution">
    <text evidence="1">Lacks conserved residue(s) required for the propagation of feature annotation.</text>
</comment>
<dbReference type="PROSITE" id="PS51670">
    <property type="entry name" value="SHKT"/>
    <property type="match status" value="1"/>
</dbReference>
<proteinExistence type="predicted"/>
<dbReference type="OrthoDB" id="5868945at2759"/>
<dbReference type="EnsemblMetazoa" id="PPA06079.1">
    <property type="protein sequence ID" value="PPA06079.1"/>
    <property type="gene ID" value="WBGene00095633"/>
</dbReference>
<accession>A0A8R1YA68</accession>
<accession>A0A454XLG8</accession>
<evidence type="ECO:0000313" key="3">
    <source>
        <dbReference type="Proteomes" id="UP000005239"/>
    </source>
</evidence>
<evidence type="ECO:0000313" key="2">
    <source>
        <dbReference type="EnsemblMetazoa" id="PPA06079.1"/>
    </source>
</evidence>
<dbReference type="Proteomes" id="UP000005239">
    <property type="component" value="Unassembled WGS sequence"/>
</dbReference>
<name>A0A454XLG8_PRIPA</name>
<organism evidence="2 3">
    <name type="scientific">Pristionchus pacificus</name>
    <name type="common">Parasitic nematode worm</name>
    <dbReference type="NCBI Taxonomy" id="54126"/>
    <lineage>
        <taxon>Eukaryota</taxon>
        <taxon>Metazoa</taxon>
        <taxon>Ecdysozoa</taxon>
        <taxon>Nematoda</taxon>
        <taxon>Chromadorea</taxon>
        <taxon>Rhabditida</taxon>
        <taxon>Rhabditina</taxon>
        <taxon>Diplogasteromorpha</taxon>
        <taxon>Diplogasteroidea</taxon>
        <taxon>Neodiplogasteridae</taxon>
        <taxon>Pristionchus</taxon>
    </lineage>
</organism>
<gene>
    <name evidence="2" type="primary">WBGene00095633</name>
</gene>
<evidence type="ECO:0000256" key="1">
    <source>
        <dbReference type="PROSITE-ProRule" id="PRU01005"/>
    </source>
</evidence>
<dbReference type="AlphaFoldDB" id="A0A454XLG8"/>
<dbReference type="Pfam" id="PF01549">
    <property type="entry name" value="ShK"/>
    <property type="match status" value="1"/>
</dbReference>
<sequence>MSIPIRILVVSFVLVGSSLCVISDIPSTPGPLTAEKAAKKSRWPCSTGCGMGYYGLTGTGIGGYSPYVGGLGGLGGLGAMGMNPLMTGGLGGAGACMDLSPQCATYAATGQCASNPFLIRRLCPISCGTGCAGYGIGMGGMGGLGGIGTGLGTYGAYNPMLTGGVYPGAYGGGLYGNGLGVGTGIGGLGTGLYGNGLYGGGLGGVGLGRSIYETGIYRKPNADVPVTSIKAISESRKANLPVASLPALPKRFN</sequence>
<reference evidence="2" key="2">
    <citation type="submission" date="2022-06" db="UniProtKB">
        <authorList>
            <consortium name="EnsemblMetazoa"/>
        </authorList>
    </citation>
    <scope>IDENTIFICATION</scope>
    <source>
        <strain evidence="2">PS312</strain>
    </source>
</reference>
<keyword evidence="3" id="KW-1185">Reference proteome</keyword>
<reference evidence="3" key="1">
    <citation type="journal article" date="2008" name="Nat. Genet.">
        <title>The Pristionchus pacificus genome provides a unique perspective on nematode lifestyle and parasitism.</title>
        <authorList>
            <person name="Dieterich C."/>
            <person name="Clifton S.W."/>
            <person name="Schuster L.N."/>
            <person name="Chinwalla A."/>
            <person name="Delehaunty K."/>
            <person name="Dinkelacker I."/>
            <person name="Fulton L."/>
            <person name="Fulton R."/>
            <person name="Godfrey J."/>
            <person name="Minx P."/>
            <person name="Mitreva M."/>
            <person name="Roeseler W."/>
            <person name="Tian H."/>
            <person name="Witte H."/>
            <person name="Yang S.P."/>
            <person name="Wilson R.K."/>
            <person name="Sommer R.J."/>
        </authorList>
    </citation>
    <scope>NUCLEOTIDE SEQUENCE [LARGE SCALE GENOMIC DNA]</scope>
    <source>
        <strain evidence="3">PS312</strain>
    </source>
</reference>